<feature type="compositionally biased region" description="Acidic residues" evidence="1">
    <location>
        <begin position="12"/>
        <end position="24"/>
    </location>
</feature>
<feature type="region of interest" description="Disordered" evidence="1">
    <location>
        <begin position="92"/>
        <end position="134"/>
    </location>
</feature>
<organism evidence="2 3">
    <name type="scientific">Multifurca ochricompacta</name>
    <dbReference type="NCBI Taxonomy" id="376703"/>
    <lineage>
        <taxon>Eukaryota</taxon>
        <taxon>Fungi</taxon>
        <taxon>Dikarya</taxon>
        <taxon>Basidiomycota</taxon>
        <taxon>Agaricomycotina</taxon>
        <taxon>Agaricomycetes</taxon>
        <taxon>Russulales</taxon>
        <taxon>Russulaceae</taxon>
        <taxon>Multifurca</taxon>
    </lineage>
</organism>
<comment type="caution">
    <text evidence="2">The sequence shown here is derived from an EMBL/GenBank/DDBJ whole genome shotgun (WGS) entry which is preliminary data.</text>
</comment>
<feature type="compositionally biased region" description="Pro residues" evidence="1">
    <location>
        <begin position="120"/>
        <end position="129"/>
    </location>
</feature>
<name>A0AAD4M9P6_9AGAM</name>
<evidence type="ECO:0000313" key="3">
    <source>
        <dbReference type="Proteomes" id="UP001203297"/>
    </source>
</evidence>
<feature type="region of interest" description="Disordered" evidence="1">
    <location>
        <begin position="1"/>
        <end position="31"/>
    </location>
</feature>
<keyword evidence="3" id="KW-1185">Reference proteome</keyword>
<dbReference type="EMBL" id="WTXG01000007">
    <property type="protein sequence ID" value="KAI0304541.1"/>
    <property type="molecule type" value="Genomic_DNA"/>
</dbReference>
<dbReference type="AlphaFoldDB" id="A0AAD4M9P6"/>
<reference evidence="2" key="1">
    <citation type="journal article" date="2022" name="New Phytol.">
        <title>Evolutionary transition to the ectomycorrhizal habit in the genomes of a hyperdiverse lineage of mushroom-forming fungi.</title>
        <authorList>
            <person name="Looney B."/>
            <person name="Miyauchi S."/>
            <person name="Morin E."/>
            <person name="Drula E."/>
            <person name="Courty P.E."/>
            <person name="Kohler A."/>
            <person name="Kuo A."/>
            <person name="LaButti K."/>
            <person name="Pangilinan J."/>
            <person name="Lipzen A."/>
            <person name="Riley R."/>
            <person name="Andreopoulos W."/>
            <person name="He G."/>
            <person name="Johnson J."/>
            <person name="Nolan M."/>
            <person name="Tritt A."/>
            <person name="Barry K.W."/>
            <person name="Grigoriev I.V."/>
            <person name="Nagy L.G."/>
            <person name="Hibbett D."/>
            <person name="Henrissat B."/>
            <person name="Matheny P.B."/>
            <person name="Labbe J."/>
            <person name="Martin F.M."/>
        </authorList>
    </citation>
    <scope>NUCLEOTIDE SEQUENCE</scope>
    <source>
        <strain evidence="2">BPL690</strain>
    </source>
</reference>
<accession>A0AAD4M9P6</accession>
<evidence type="ECO:0000256" key="1">
    <source>
        <dbReference type="SAM" id="MobiDB-lite"/>
    </source>
</evidence>
<evidence type="ECO:0000313" key="2">
    <source>
        <dbReference type="EMBL" id="KAI0304541.1"/>
    </source>
</evidence>
<feature type="compositionally biased region" description="Low complexity" evidence="1">
    <location>
        <begin position="102"/>
        <end position="113"/>
    </location>
</feature>
<sequence>MAVSQPAWQTDELNEEWPDQLDDGSDSHTRSISLTIPVGSLRAPIHSASDTDGADALGTFLIRQDTSSVLPQRTPGQRKGLIRDFFSPIPLERMFDPPSPKPSTLSSLNPSTSGRNDSPPSSPSSPVPPLSVTEASSCIGGRAVLMNRSPSNIASRDGWQPNMHCQFTFTVPNPAPSTRSISTSFTQANNAEGAVTPAAPLTDPPLRLFQFQYDTFTRDHLSAMVDSIAINSPSGSNTGNYVGNISSPFGLPTLSEASAPSSSIELRSAKRVKLSPVCDFTDPVNYASCDIPRPIPSKHHLGDSRSSMAIKNPRATLFPSTIAHATSSMDPDFRSSSFSKAGVGDPPVSALTPGGVHLLKASKNAVAAESAGTSEKKGHSSLGYRQQAESLMAQLKQDMKRSKRIFSTDATDSPPVRPSGVDDAYRSIQLAVSPSSPRLLFSMQRTVNSPRNPHLHCLLECIPYLRTFSRAPCSFCPTPTPTSTSMAT</sequence>
<proteinExistence type="predicted"/>
<gene>
    <name evidence="2" type="ORF">B0F90DRAFT_1273547</name>
</gene>
<dbReference type="Proteomes" id="UP001203297">
    <property type="component" value="Unassembled WGS sequence"/>
</dbReference>
<protein>
    <submittedName>
        <fullName evidence="2">Uncharacterized protein</fullName>
    </submittedName>
</protein>